<reference evidence="1 2" key="1">
    <citation type="submission" date="2014-04" db="EMBL/GenBank/DDBJ databases">
        <title>Evolutionary Origins and Diversification of the Mycorrhizal Mutualists.</title>
        <authorList>
            <consortium name="DOE Joint Genome Institute"/>
            <consortium name="Mycorrhizal Genomics Consortium"/>
            <person name="Kohler A."/>
            <person name="Kuo A."/>
            <person name="Nagy L.G."/>
            <person name="Floudas D."/>
            <person name="Copeland A."/>
            <person name="Barry K.W."/>
            <person name="Cichocki N."/>
            <person name="Veneault-Fourrey C."/>
            <person name="LaButti K."/>
            <person name="Lindquist E.A."/>
            <person name="Lipzen A."/>
            <person name="Lundell T."/>
            <person name="Morin E."/>
            <person name="Murat C."/>
            <person name="Riley R."/>
            <person name="Ohm R."/>
            <person name="Sun H."/>
            <person name="Tunlid A."/>
            <person name="Henrissat B."/>
            <person name="Grigoriev I.V."/>
            <person name="Hibbett D.S."/>
            <person name="Martin F."/>
        </authorList>
    </citation>
    <scope>NUCLEOTIDE SEQUENCE [LARGE SCALE GENOMIC DNA]</scope>
    <source>
        <strain evidence="1 2">FD-317 M1</strain>
    </source>
</reference>
<keyword evidence="2" id="KW-1185">Reference proteome</keyword>
<dbReference type="Proteomes" id="UP000053593">
    <property type="component" value="Unassembled WGS sequence"/>
</dbReference>
<dbReference type="HOGENOM" id="CLU_3106570_0_0_1"/>
<dbReference type="OrthoDB" id="4232400at2759"/>
<gene>
    <name evidence="1" type="ORF">GYMLUDRAFT_73647</name>
</gene>
<evidence type="ECO:0000313" key="2">
    <source>
        <dbReference type="Proteomes" id="UP000053593"/>
    </source>
</evidence>
<accession>A0A0D0CE55</accession>
<evidence type="ECO:0000313" key="1">
    <source>
        <dbReference type="EMBL" id="KIK60794.1"/>
    </source>
</evidence>
<dbReference type="EMBL" id="KN834773">
    <property type="protein sequence ID" value="KIK60794.1"/>
    <property type="molecule type" value="Genomic_DNA"/>
</dbReference>
<dbReference type="AlphaFoldDB" id="A0A0D0CE55"/>
<proteinExistence type="predicted"/>
<name>A0A0D0CE55_9AGAR</name>
<sequence length="51" mass="5973">MPRPSNYRIIDDGGWTNRPNFQYSHGPKMTPDDIGEGNRILDEYVYIGWTK</sequence>
<organism evidence="1 2">
    <name type="scientific">Collybiopsis luxurians FD-317 M1</name>
    <dbReference type="NCBI Taxonomy" id="944289"/>
    <lineage>
        <taxon>Eukaryota</taxon>
        <taxon>Fungi</taxon>
        <taxon>Dikarya</taxon>
        <taxon>Basidiomycota</taxon>
        <taxon>Agaricomycotina</taxon>
        <taxon>Agaricomycetes</taxon>
        <taxon>Agaricomycetidae</taxon>
        <taxon>Agaricales</taxon>
        <taxon>Marasmiineae</taxon>
        <taxon>Omphalotaceae</taxon>
        <taxon>Collybiopsis</taxon>
        <taxon>Collybiopsis luxurians</taxon>
    </lineage>
</organism>
<protein>
    <submittedName>
        <fullName evidence="1">Uncharacterized protein</fullName>
    </submittedName>
</protein>